<protein>
    <submittedName>
        <fullName evidence="2">Uncharacterized protein</fullName>
    </submittedName>
</protein>
<name>A0A517QJU1_9PLAN</name>
<organism evidence="2 3">
    <name type="scientific">Thalassoglobus polymorphus</name>
    <dbReference type="NCBI Taxonomy" id="2527994"/>
    <lineage>
        <taxon>Bacteria</taxon>
        <taxon>Pseudomonadati</taxon>
        <taxon>Planctomycetota</taxon>
        <taxon>Planctomycetia</taxon>
        <taxon>Planctomycetales</taxon>
        <taxon>Planctomycetaceae</taxon>
        <taxon>Thalassoglobus</taxon>
    </lineage>
</organism>
<keyword evidence="3" id="KW-1185">Reference proteome</keyword>
<dbReference type="AlphaFoldDB" id="A0A517QJU1"/>
<accession>A0A517QJU1</accession>
<sequence>MKTNIGFAVVACVVLETAALNKTPEAKPSISAPGPVLNGQFSLTISIENAATSLFTSGGYTQNVQREDDNPTREVAPDESGKLFEHINSFNCCQGRFNSLVPGFTTCTV</sequence>
<feature type="compositionally biased region" description="Basic and acidic residues" evidence="1">
    <location>
        <begin position="65"/>
        <end position="78"/>
    </location>
</feature>
<evidence type="ECO:0000256" key="1">
    <source>
        <dbReference type="SAM" id="MobiDB-lite"/>
    </source>
</evidence>
<dbReference type="KEGG" id="tpol:Mal48_11400"/>
<proteinExistence type="predicted"/>
<reference evidence="2 3" key="1">
    <citation type="submission" date="2019-02" db="EMBL/GenBank/DDBJ databases">
        <title>Deep-cultivation of Planctomycetes and their phenomic and genomic characterization uncovers novel biology.</title>
        <authorList>
            <person name="Wiegand S."/>
            <person name="Jogler M."/>
            <person name="Boedeker C."/>
            <person name="Pinto D."/>
            <person name="Vollmers J."/>
            <person name="Rivas-Marin E."/>
            <person name="Kohn T."/>
            <person name="Peeters S.H."/>
            <person name="Heuer A."/>
            <person name="Rast P."/>
            <person name="Oberbeckmann S."/>
            <person name="Bunk B."/>
            <person name="Jeske O."/>
            <person name="Meyerdierks A."/>
            <person name="Storesund J.E."/>
            <person name="Kallscheuer N."/>
            <person name="Luecker S."/>
            <person name="Lage O.M."/>
            <person name="Pohl T."/>
            <person name="Merkel B.J."/>
            <person name="Hornburger P."/>
            <person name="Mueller R.-W."/>
            <person name="Bruemmer F."/>
            <person name="Labrenz M."/>
            <person name="Spormann A.M."/>
            <person name="Op den Camp H."/>
            <person name="Overmann J."/>
            <person name="Amann R."/>
            <person name="Jetten M.S.M."/>
            <person name="Mascher T."/>
            <person name="Medema M.H."/>
            <person name="Devos D.P."/>
            <person name="Kaster A.-K."/>
            <person name="Ovreas L."/>
            <person name="Rohde M."/>
            <person name="Galperin M.Y."/>
            <person name="Jogler C."/>
        </authorList>
    </citation>
    <scope>NUCLEOTIDE SEQUENCE [LARGE SCALE GENOMIC DNA]</scope>
    <source>
        <strain evidence="2 3">Mal48</strain>
    </source>
</reference>
<gene>
    <name evidence="2" type="ORF">Mal48_11400</name>
</gene>
<dbReference type="EMBL" id="CP036267">
    <property type="protein sequence ID" value="QDT31903.1"/>
    <property type="molecule type" value="Genomic_DNA"/>
</dbReference>
<evidence type="ECO:0000313" key="2">
    <source>
        <dbReference type="EMBL" id="QDT31903.1"/>
    </source>
</evidence>
<dbReference type="Proteomes" id="UP000315724">
    <property type="component" value="Chromosome"/>
</dbReference>
<feature type="region of interest" description="Disordered" evidence="1">
    <location>
        <begin position="58"/>
        <end position="78"/>
    </location>
</feature>
<evidence type="ECO:0000313" key="3">
    <source>
        <dbReference type="Proteomes" id="UP000315724"/>
    </source>
</evidence>